<keyword evidence="2" id="KW-1185">Reference proteome</keyword>
<dbReference type="EMBL" id="CP042997">
    <property type="protein sequence ID" value="QEH36594.1"/>
    <property type="molecule type" value="Genomic_DNA"/>
</dbReference>
<gene>
    <name evidence="1" type="ORF">OJF2_51780</name>
</gene>
<reference evidence="1 2" key="1">
    <citation type="submission" date="2019-08" db="EMBL/GenBank/DDBJ databases">
        <title>Deep-cultivation of Planctomycetes and their phenomic and genomic characterization uncovers novel biology.</title>
        <authorList>
            <person name="Wiegand S."/>
            <person name="Jogler M."/>
            <person name="Boedeker C."/>
            <person name="Pinto D."/>
            <person name="Vollmers J."/>
            <person name="Rivas-Marin E."/>
            <person name="Kohn T."/>
            <person name="Peeters S.H."/>
            <person name="Heuer A."/>
            <person name="Rast P."/>
            <person name="Oberbeckmann S."/>
            <person name="Bunk B."/>
            <person name="Jeske O."/>
            <person name="Meyerdierks A."/>
            <person name="Storesund J.E."/>
            <person name="Kallscheuer N."/>
            <person name="Luecker S."/>
            <person name="Lage O.M."/>
            <person name="Pohl T."/>
            <person name="Merkel B.J."/>
            <person name="Hornburger P."/>
            <person name="Mueller R.-W."/>
            <person name="Bruemmer F."/>
            <person name="Labrenz M."/>
            <person name="Spormann A.M."/>
            <person name="Op den Camp H."/>
            <person name="Overmann J."/>
            <person name="Amann R."/>
            <person name="Jetten M.S.M."/>
            <person name="Mascher T."/>
            <person name="Medema M.H."/>
            <person name="Devos D.P."/>
            <person name="Kaster A.-K."/>
            <person name="Ovreas L."/>
            <person name="Rohde M."/>
            <person name="Galperin M.Y."/>
            <person name="Jogler C."/>
        </authorList>
    </citation>
    <scope>NUCLEOTIDE SEQUENCE [LARGE SCALE GENOMIC DNA]</scope>
    <source>
        <strain evidence="1 2">OJF2</strain>
    </source>
</reference>
<dbReference type="Proteomes" id="UP000324233">
    <property type="component" value="Chromosome"/>
</dbReference>
<evidence type="ECO:0000313" key="1">
    <source>
        <dbReference type="EMBL" id="QEH36594.1"/>
    </source>
</evidence>
<protein>
    <submittedName>
        <fullName evidence="1">Uncharacterized protein</fullName>
    </submittedName>
</protein>
<organism evidence="1 2">
    <name type="scientific">Aquisphaera giovannonii</name>
    <dbReference type="NCBI Taxonomy" id="406548"/>
    <lineage>
        <taxon>Bacteria</taxon>
        <taxon>Pseudomonadati</taxon>
        <taxon>Planctomycetota</taxon>
        <taxon>Planctomycetia</taxon>
        <taxon>Isosphaerales</taxon>
        <taxon>Isosphaeraceae</taxon>
        <taxon>Aquisphaera</taxon>
    </lineage>
</organism>
<dbReference type="AlphaFoldDB" id="A0A5B9W8L4"/>
<dbReference type="RefSeq" id="WP_148596263.1">
    <property type="nucleotide sequence ID" value="NZ_CP042997.1"/>
</dbReference>
<evidence type="ECO:0000313" key="2">
    <source>
        <dbReference type="Proteomes" id="UP000324233"/>
    </source>
</evidence>
<dbReference type="KEGG" id="agv:OJF2_51780"/>
<accession>A0A5B9W8L4</accession>
<sequence length="59" mass="6647">MTLAMFVLIAVLVVLAVITCVFLVALELHRAAATRAMAERRLLETKLELRRLRKELAAK</sequence>
<proteinExistence type="predicted"/>
<name>A0A5B9W8L4_9BACT</name>